<evidence type="ECO:0000313" key="3">
    <source>
        <dbReference type="EMBL" id="AQX03587.1"/>
    </source>
</evidence>
<dbReference type="InterPro" id="IPR011042">
    <property type="entry name" value="6-blade_b-propeller_TolB-like"/>
</dbReference>
<evidence type="ECO:0000256" key="1">
    <source>
        <dbReference type="ARBA" id="ARBA00004613"/>
    </source>
</evidence>
<evidence type="ECO:0000256" key="2">
    <source>
        <dbReference type="ARBA" id="ARBA00022525"/>
    </source>
</evidence>
<sequence length="359" mass="40840">MSLKKILFKNNIYIRLFIFLMFELLLQSCETERYAKQGVSFVASVKGVQITTIGITKKGRVFVNAPRWRNGVPFSVAEIVNGRFIPYPNQAMNSWEIGNTINDMKFIAVQAVYAKGDFLYVVDTANPMFTGTIISPRVFVFNTLTNTLVKTYKLPDTVYTNNSYINDIRVDEGNRRIYMTDSGVPGLIVINLDTDESIRLLHEHAWTTAETNFLTIKGKKWERTVHSDGIALNKNADTLFIHALTGYTLYGIPTAVLIKPSLLPTVKPLAIRTAAVDGMIMDDRGYLYYGDLENRIIQYLEPNRKIIRTLVNNSSVVNWPDGFALHKKFLYYVNSRIQDTALGQDVDDYEFTIYKVPVP</sequence>
<protein>
    <recommendedName>
        <fullName evidence="5">Major royal jelly protein</fullName>
    </recommendedName>
</protein>
<dbReference type="Gene3D" id="2.120.10.30">
    <property type="entry name" value="TolB, C-terminal domain"/>
    <property type="match status" value="1"/>
</dbReference>
<gene>
    <name evidence="3" type="ORF">BBD32_12500</name>
</gene>
<organism evidence="3 4">
    <name type="scientific">Elizabethkingia anophelis</name>
    <dbReference type="NCBI Taxonomy" id="1117645"/>
    <lineage>
        <taxon>Bacteria</taxon>
        <taxon>Pseudomonadati</taxon>
        <taxon>Bacteroidota</taxon>
        <taxon>Flavobacteriia</taxon>
        <taxon>Flavobacteriales</taxon>
        <taxon>Weeksellaceae</taxon>
        <taxon>Elizabethkingia</taxon>
    </lineage>
</organism>
<keyword evidence="2" id="KW-0964">Secreted</keyword>
<evidence type="ECO:0008006" key="5">
    <source>
        <dbReference type="Google" id="ProtNLM"/>
    </source>
</evidence>
<name>A0AAU8V4P7_9FLAO</name>
<evidence type="ECO:0000313" key="4">
    <source>
        <dbReference type="Proteomes" id="UP000190848"/>
    </source>
</evidence>
<dbReference type="EMBL" id="CP016374">
    <property type="protein sequence ID" value="AQX03587.1"/>
    <property type="molecule type" value="Genomic_DNA"/>
</dbReference>
<comment type="subcellular location">
    <subcellularLocation>
        <location evidence="1">Secreted</location>
    </subcellularLocation>
</comment>
<accession>A0AAU8V4P7</accession>
<dbReference type="PANTHER" id="PTHR10009">
    <property type="entry name" value="PROTEIN YELLOW-RELATED"/>
    <property type="match status" value="1"/>
</dbReference>
<dbReference type="AlphaFoldDB" id="A0AAU8V4P7"/>
<dbReference type="RefSeq" id="WP_165689417.1">
    <property type="nucleotide sequence ID" value="NZ_CP016374.1"/>
</dbReference>
<proteinExistence type="predicted"/>
<dbReference type="Proteomes" id="UP000190848">
    <property type="component" value="Chromosome"/>
</dbReference>
<dbReference type="GO" id="GO:0005576">
    <property type="term" value="C:extracellular region"/>
    <property type="evidence" value="ECO:0007669"/>
    <property type="project" value="UniProtKB-SubCell"/>
</dbReference>
<dbReference type="Pfam" id="PF03022">
    <property type="entry name" value="MRJP"/>
    <property type="match status" value="1"/>
</dbReference>
<dbReference type="SUPFAM" id="SSF101898">
    <property type="entry name" value="NHL repeat"/>
    <property type="match status" value="1"/>
</dbReference>
<dbReference type="InterPro" id="IPR017996">
    <property type="entry name" value="MRJP/yellow-related"/>
</dbReference>
<reference evidence="3 4" key="1">
    <citation type="submission" date="2016-07" db="EMBL/GenBank/DDBJ databases">
        <title>Revisiting the taxonomy of the Elizabethkingia Genus using Whole-Genome Sequencing, Optical Mapping, and MALDI-TOF, along with proposal of three novel Elizabethkingia species: Elizabethkingia bruuniana sp. nov., Elizabethkingia ursingii sp. nov., and Elizabethkingia occulta sp. nov.</title>
        <authorList>
            <person name="Nicholson A.C."/>
        </authorList>
    </citation>
    <scope>NUCLEOTIDE SEQUENCE [LARGE SCALE GENOMIC DNA]</scope>
    <source>
        <strain evidence="3 4">F3201</strain>
    </source>
</reference>
<dbReference type="PANTHER" id="PTHR10009:SF18">
    <property type="entry name" value="PROTEIN YELLOW-LIKE PROTEIN"/>
    <property type="match status" value="1"/>
</dbReference>